<dbReference type="InterPro" id="IPR029068">
    <property type="entry name" value="Glyas_Bleomycin-R_OHBP_Dase"/>
</dbReference>
<dbReference type="Pfam" id="PF00903">
    <property type="entry name" value="Glyoxalase"/>
    <property type="match status" value="1"/>
</dbReference>
<name>A0ABP0QRR5_9DINO</name>
<sequence>MSGRVNQELLPLVAVLWCSVSESSSEVERAMALNLLVIRTDHLERSRSFYEQLGLRFVEHRHGSGPMHYACESEQGTCFELYAASGSQPRSAPVRFGFVVDDLERAVSSGVEVIQKAKDSPWGRRAVIKDLDGHTVELVEKPSTKKRPCEEGEQESGDQKRTDAKDVH</sequence>
<keyword evidence="4" id="KW-1185">Reference proteome</keyword>
<evidence type="ECO:0000313" key="4">
    <source>
        <dbReference type="Proteomes" id="UP001642484"/>
    </source>
</evidence>
<evidence type="ECO:0000313" key="3">
    <source>
        <dbReference type="EMBL" id="CAK9090649.1"/>
    </source>
</evidence>
<evidence type="ECO:0000256" key="1">
    <source>
        <dbReference type="SAM" id="MobiDB-lite"/>
    </source>
</evidence>
<accession>A0ABP0QRR5</accession>
<feature type="compositionally biased region" description="Basic and acidic residues" evidence="1">
    <location>
        <begin position="157"/>
        <end position="168"/>
    </location>
</feature>
<evidence type="ECO:0000259" key="2">
    <source>
        <dbReference type="PROSITE" id="PS51819"/>
    </source>
</evidence>
<feature type="domain" description="VOC" evidence="2">
    <location>
        <begin position="32"/>
        <end position="141"/>
    </location>
</feature>
<reference evidence="3 4" key="1">
    <citation type="submission" date="2024-02" db="EMBL/GenBank/DDBJ databases">
        <authorList>
            <person name="Chen Y."/>
            <person name="Shah S."/>
            <person name="Dougan E. K."/>
            <person name="Thang M."/>
            <person name="Chan C."/>
        </authorList>
    </citation>
    <scope>NUCLEOTIDE SEQUENCE [LARGE SCALE GENOMIC DNA]</scope>
</reference>
<comment type="caution">
    <text evidence="3">The sequence shown here is derived from an EMBL/GenBank/DDBJ whole genome shotgun (WGS) entry which is preliminary data.</text>
</comment>
<dbReference type="SUPFAM" id="SSF54593">
    <property type="entry name" value="Glyoxalase/Bleomycin resistance protein/Dihydroxybiphenyl dioxygenase"/>
    <property type="match status" value="1"/>
</dbReference>
<feature type="compositionally biased region" description="Basic and acidic residues" evidence="1">
    <location>
        <begin position="137"/>
        <end position="150"/>
    </location>
</feature>
<dbReference type="Gene3D" id="3.10.180.10">
    <property type="entry name" value="2,3-Dihydroxybiphenyl 1,2-Dioxygenase, domain 1"/>
    <property type="match status" value="1"/>
</dbReference>
<dbReference type="EMBL" id="CAXAMN010024873">
    <property type="protein sequence ID" value="CAK9090649.1"/>
    <property type="molecule type" value="Genomic_DNA"/>
</dbReference>
<dbReference type="Proteomes" id="UP001642484">
    <property type="component" value="Unassembled WGS sequence"/>
</dbReference>
<organism evidence="3 4">
    <name type="scientific">Durusdinium trenchii</name>
    <dbReference type="NCBI Taxonomy" id="1381693"/>
    <lineage>
        <taxon>Eukaryota</taxon>
        <taxon>Sar</taxon>
        <taxon>Alveolata</taxon>
        <taxon>Dinophyceae</taxon>
        <taxon>Suessiales</taxon>
        <taxon>Symbiodiniaceae</taxon>
        <taxon>Durusdinium</taxon>
    </lineage>
</organism>
<protein>
    <recommendedName>
        <fullName evidence="2">VOC domain-containing protein</fullName>
    </recommendedName>
</protein>
<dbReference type="PROSITE" id="PS51819">
    <property type="entry name" value="VOC"/>
    <property type="match status" value="1"/>
</dbReference>
<feature type="region of interest" description="Disordered" evidence="1">
    <location>
        <begin position="137"/>
        <end position="168"/>
    </location>
</feature>
<proteinExistence type="predicted"/>
<gene>
    <name evidence="3" type="ORF">CCMP2556_LOCUS43546</name>
</gene>
<dbReference type="InterPro" id="IPR004360">
    <property type="entry name" value="Glyas_Fos-R_dOase_dom"/>
</dbReference>
<dbReference type="InterPro" id="IPR037523">
    <property type="entry name" value="VOC_core"/>
</dbReference>